<accession>A0ABD2JGG9</accession>
<feature type="compositionally biased region" description="Basic and acidic residues" evidence="1">
    <location>
        <begin position="463"/>
        <end position="479"/>
    </location>
</feature>
<feature type="region of interest" description="Disordered" evidence="1">
    <location>
        <begin position="425"/>
        <end position="493"/>
    </location>
</feature>
<dbReference type="Proteomes" id="UP001620626">
    <property type="component" value="Unassembled WGS sequence"/>
</dbReference>
<feature type="region of interest" description="Disordered" evidence="1">
    <location>
        <begin position="1"/>
        <end position="20"/>
    </location>
</feature>
<feature type="compositionally biased region" description="Polar residues" evidence="1">
    <location>
        <begin position="157"/>
        <end position="233"/>
    </location>
</feature>
<feature type="region of interest" description="Disordered" evidence="1">
    <location>
        <begin position="136"/>
        <end position="233"/>
    </location>
</feature>
<feature type="region of interest" description="Disordered" evidence="1">
    <location>
        <begin position="1121"/>
        <end position="1205"/>
    </location>
</feature>
<feature type="compositionally biased region" description="Acidic residues" evidence="1">
    <location>
        <begin position="1124"/>
        <end position="1143"/>
    </location>
</feature>
<proteinExistence type="predicted"/>
<sequence length="1205" mass="134880">MDNRQNSFDPIYPNLFGSGGNSGNSVQGQNFYSTQSSLVGQYGTAPLQQYQPMPLSVGQVAGTSGDMLHHVQTMAPNNQTIGTSGSGGYNYFKDQKDLFDDVNPFASPNATLNQQVVQQQHQPLPQTHSLNVMVQQQSQQKPKLKKKTTIKQQSTLATGQMGNLSIKEPNTASSHTAVPLSSQANQPSIQTSPLQHTGGRTSFQNLQPGGNQQSHPQMLAQSPLGNMAGSTSIGHASAGPIPGVLHPLGNMAGNASIGQASILPAQTGHIGLSPLGQAADNNSMLNNATMMAQQQYAQMQKQPNMQTQHSIQNHPQMQNLQWQNSGRNSVHNATVNMMAPPNNPQMQNIQWQNSIVMTPGTGAIPMQAAQNVGLPHSVSNASGSQNYPQVGISGAQMESFFMGAGNQSQTNIQYNHAAPMLPSDSFTAGGYGAMPQKEPKKKKKQSKPKNETGGESMRMPMEITRHPLDLSRSQRKESMRTSSNASSSSARQPYNFVTPALEYNVSNASIASSSGRQPYNFAMPALEYNVSNVSASNASPSGRLPLNLGPNFSASPGQMLVPSNQGRNQLALPRKSKKTNKTNAIVPVQNAASFGDRKYKPSSEKILKNKTKRRPEASAEEYISFVKNAVNSLNKSDNVHFLTNGISLVGNNAQQEPERYHIYPRNRLMIGGLMELMAGNTLQTVEELEYMVLEKVHMMEVEQNSGRLQLETLEVKFETNAQIYINLQIMEQHYGSVWGDGSENPWDKELKRMHSDFGSVNFFISDTDKEKMKTMTSAVSKVYNGYKGNYFSQLWVATALSRISMLRITMHNSTRGQSGTDCTDLIELMIIMSKAEREILGLPSKEPAVSQAGADDEFSMPYGGYERFEQPTESNFCTQLEKETQLHIEEIYRKWDAARRKTKRDSTDHYIQLVNCIVEDVYMGRPYFFARLLSEKFEKLKDTSTANDQDAFNDITRILITRAPIDLTDVNDEYLRMKGITPEEKTLEEGILKEIKHIIKYYSTKRGSKDRGGDEVETMKGYQRIVEWALQNIQPMRKFVSSEIGIEIEDFANESDNQEQDDDANEFDNGQYDHIVTQHEQQYILQQQQYQQFLPQQQQHLQNHGQFQQQQQQQLGYYGQYQGQEDDDDSEEEETEDEGESVEDYPNQHHYLRPNEQHYQNQPHYPHPNEQHQMHPNSLNQQYTEQYSSPSRPPPGPSRPRRKNN</sequence>
<dbReference type="EMBL" id="JBICBT010000975">
    <property type="protein sequence ID" value="KAL3089718.1"/>
    <property type="molecule type" value="Genomic_DNA"/>
</dbReference>
<dbReference type="SUPFAM" id="SSF47874">
    <property type="entry name" value="Annexin"/>
    <property type="match status" value="1"/>
</dbReference>
<keyword evidence="3" id="KW-1185">Reference proteome</keyword>
<protein>
    <submittedName>
        <fullName evidence="2">Uncharacterized protein</fullName>
    </submittedName>
</protein>
<evidence type="ECO:0000313" key="3">
    <source>
        <dbReference type="Proteomes" id="UP001620626"/>
    </source>
</evidence>
<dbReference type="InterPro" id="IPR044661">
    <property type="entry name" value="MED15a/b/c-like"/>
</dbReference>
<name>A0ABD2JGG9_9BILA</name>
<gene>
    <name evidence="2" type="ORF">niasHT_027232</name>
</gene>
<dbReference type="InterPro" id="IPR037104">
    <property type="entry name" value="Annexin_sf"/>
</dbReference>
<dbReference type="PANTHER" id="PTHR33137">
    <property type="entry name" value="MEDIATOR OF RNA POLYMERASE II TRANSCRIPTION SUBUNIT 15A-RELATED"/>
    <property type="match status" value="1"/>
</dbReference>
<feature type="compositionally biased region" description="Polar residues" evidence="1">
    <location>
        <begin position="1174"/>
        <end position="1187"/>
    </location>
</feature>
<organism evidence="2 3">
    <name type="scientific">Heterodera trifolii</name>
    <dbReference type="NCBI Taxonomy" id="157864"/>
    <lineage>
        <taxon>Eukaryota</taxon>
        <taxon>Metazoa</taxon>
        <taxon>Ecdysozoa</taxon>
        <taxon>Nematoda</taxon>
        <taxon>Chromadorea</taxon>
        <taxon>Rhabditida</taxon>
        <taxon>Tylenchina</taxon>
        <taxon>Tylenchomorpha</taxon>
        <taxon>Tylenchoidea</taxon>
        <taxon>Heteroderidae</taxon>
        <taxon>Heteroderinae</taxon>
        <taxon>Heterodera</taxon>
    </lineage>
</organism>
<evidence type="ECO:0000313" key="2">
    <source>
        <dbReference type="EMBL" id="KAL3089718.1"/>
    </source>
</evidence>
<comment type="caution">
    <text evidence="2">The sequence shown here is derived from an EMBL/GenBank/DDBJ whole genome shotgun (WGS) entry which is preliminary data.</text>
</comment>
<dbReference type="AlphaFoldDB" id="A0ABD2JGG9"/>
<dbReference type="PANTHER" id="PTHR33137:SF4">
    <property type="entry name" value="MEDIATOR OF RNA POLYMERASE II TRANSCRIPTION SUBUNIT 15A-RELATED"/>
    <property type="match status" value="1"/>
</dbReference>
<reference evidence="2 3" key="1">
    <citation type="submission" date="2024-10" db="EMBL/GenBank/DDBJ databases">
        <authorList>
            <person name="Kim D."/>
        </authorList>
    </citation>
    <scope>NUCLEOTIDE SEQUENCE [LARGE SCALE GENOMIC DNA]</scope>
    <source>
        <strain evidence="2">BH-2024</strain>
    </source>
</reference>
<evidence type="ECO:0000256" key="1">
    <source>
        <dbReference type="SAM" id="MobiDB-lite"/>
    </source>
</evidence>